<dbReference type="EMBL" id="LNXX01000001">
    <property type="protein sequence ID" value="KTC93940.1"/>
    <property type="molecule type" value="Genomic_DNA"/>
</dbReference>
<reference evidence="2 4" key="1">
    <citation type="submission" date="2015-11" db="EMBL/GenBank/DDBJ databases">
        <title>Genomic analysis of 38 Legionella species identifies large and diverse effector repertoires.</title>
        <authorList>
            <person name="Burstein D."/>
            <person name="Amaro F."/>
            <person name="Zusman T."/>
            <person name="Lifshitz Z."/>
            <person name="Cohen O."/>
            <person name="Gilbert J.A."/>
            <person name="Pupko T."/>
            <person name="Shuman H.A."/>
            <person name="Segal G."/>
        </authorList>
    </citation>
    <scope>NUCLEOTIDE SEQUENCE [LARGE SCALE GENOMIC DNA]</scope>
    <source>
        <strain evidence="2 4">CDC#72-OH-14</strain>
    </source>
</reference>
<dbReference type="AlphaFoldDB" id="A0A378IJC9"/>
<name>A0A378IJC9_9GAMM</name>
<proteinExistence type="predicted"/>
<reference evidence="3 5" key="2">
    <citation type="submission" date="2018-06" db="EMBL/GenBank/DDBJ databases">
        <authorList>
            <consortium name="Pathogen Informatics"/>
            <person name="Doyle S."/>
        </authorList>
    </citation>
    <scope>NUCLEOTIDE SEQUENCE [LARGE SCALE GENOMIC DNA]</scope>
    <source>
        <strain evidence="3 5">NCTC12438</strain>
    </source>
</reference>
<evidence type="ECO:0000256" key="1">
    <source>
        <dbReference type="SAM" id="MobiDB-lite"/>
    </source>
</evidence>
<keyword evidence="4" id="KW-1185">Reference proteome</keyword>
<organism evidence="3 5">
    <name type="scientific">Legionella cincinnatiensis</name>
    <dbReference type="NCBI Taxonomy" id="28085"/>
    <lineage>
        <taxon>Bacteria</taxon>
        <taxon>Pseudomonadati</taxon>
        <taxon>Pseudomonadota</taxon>
        <taxon>Gammaproteobacteria</taxon>
        <taxon>Legionellales</taxon>
        <taxon>Legionellaceae</taxon>
        <taxon>Legionella</taxon>
    </lineage>
</organism>
<accession>A0A378IJC9</accession>
<evidence type="ECO:0000313" key="5">
    <source>
        <dbReference type="Proteomes" id="UP000255316"/>
    </source>
</evidence>
<feature type="region of interest" description="Disordered" evidence="1">
    <location>
        <begin position="369"/>
        <end position="393"/>
    </location>
</feature>
<dbReference type="RefSeq" id="WP_058463285.1">
    <property type="nucleotide sequence ID" value="NZ_CAAAHQ010000014.1"/>
</dbReference>
<evidence type="ECO:0000313" key="4">
    <source>
        <dbReference type="Proteomes" id="UP000054854"/>
    </source>
</evidence>
<dbReference type="Proteomes" id="UP000255316">
    <property type="component" value="Unassembled WGS sequence"/>
</dbReference>
<gene>
    <name evidence="2" type="ORF">Lcin_0028</name>
    <name evidence="3" type="ORF">NCTC12438_01757</name>
</gene>
<dbReference type="EMBL" id="UGNX01000001">
    <property type="protein sequence ID" value="STX35146.1"/>
    <property type="molecule type" value="Genomic_DNA"/>
</dbReference>
<dbReference type="Proteomes" id="UP000054854">
    <property type="component" value="Unassembled WGS sequence"/>
</dbReference>
<feature type="region of interest" description="Disordered" evidence="1">
    <location>
        <begin position="316"/>
        <end position="335"/>
    </location>
</feature>
<evidence type="ECO:0000313" key="3">
    <source>
        <dbReference type="EMBL" id="STX35146.1"/>
    </source>
</evidence>
<evidence type="ECO:0000313" key="2">
    <source>
        <dbReference type="EMBL" id="KTC93940.1"/>
    </source>
</evidence>
<sequence length="541" mass="62729">MKFKELTTNALSSNVKTLSEIYASFLFIKPRKDKVIRLKKEYKPDFYAHGRITQYYMDQRNDANLVREATNAISALDIFNDYNNPEASLKLHISLNEISELDHSVILNLISFLIKESESADNELSFKFKIIQPECLDNRFKNTDQFTVYFDNYSSIADIINLAEKIDAFLKSQNVQENQIQLGPKDSFGFNSFVSARFDTLKLLKKYGEFPFFDLELKKFFERHSKDELKNLPVGTLDAVFDKIFTLRLKPDTCDEGDYVISAIDLITLDERYKKDISDYQEYMEEFSKAIQHEFDELIKNPEVYLGVTDQKQDYSGEKATEKEHQGVEDAQTDNDKVELATDLDCTSPNSVLFSLDSKDSNFRESFPDLSSWTNDADHAETPEAPLSRPLRPKLNPQAVHHFQNLLDQIKAKSEKFNRNNNRLKEETAVKLHKNLNAEFIQYQSGKIEFDQFKERCSEHINISRPILEVHTGWKELFINVLKTITSLGIVPLYHYINSNRQTFFNKVNTDSINKVDKIEKTLNTLKEDIRGESFDAGFVQ</sequence>
<dbReference type="OrthoDB" id="5652009at2"/>
<protein>
    <submittedName>
        <fullName evidence="3">Chaperone protein DnaJ 1</fullName>
    </submittedName>
</protein>